<dbReference type="PANTHER" id="PTHR43289">
    <property type="entry name" value="MITOGEN-ACTIVATED PROTEIN KINASE KINASE KINASE 20-RELATED"/>
    <property type="match status" value="1"/>
</dbReference>
<dbReference type="PROSITE" id="PS50011">
    <property type="entry name" value="PROTEIN_KINASE_DOM"/>
    <property type="match status" value="1"/>
</dbReference>
<evidence type="ECO:0000256" key="5">
    <source>
        <dbReference type="PROSITE-ProRule" id="PRU00339"/>
    </source>
</evidence>
<dbReference type="Gene3D" id="3.30.200.20">
    <property type="entry name" value="Phosphorylase Kinase, domain 1"/>
    <property type="match status" value="1"/>
</dbReference>
<dbReference type="PROSITE" id="PS00108">
    <property type="entry name" value="PROTEIN_KINASE_ST"/>
    <property type="match status" value="1"/>
</dbReference>
<dbReference type="Pfam" id="PF13424">
    <property type="entry name" value="TPR_12"/>
    <property type="match status" value="3"/>
</dbReference>
<keyword evidence="2 6" id="KW-0547">Nucleotide-binding</keyword>
<dbReference type="CDD" id="cd14014">
    <property type="entry name" value="STKc_PknB_like"/>
    <property type="match status" value="1"/>
</dbReference>
<keyword evidence="5" id="KW-0802">TPR repeat</keyword>
<evidence type="ECO:0000256" key="3">
    <source>
        <dbReference type="ARBA" id="ARBA00022777"/>
    </source>
</evidence>
<keyword evidence="3 9" id="KW-0418">Kinase</keyword>
<feature type="domain" description="Protein kinase" evidence="8">
    <location>
        <begin position="74"/>
        <end position="336"/>
    </location>
</feature>
<keyword evidence="4 6" id="KW-0067">ATP-binding</keyword>
<dbReference type="PROSITE" id="PS00107">
    <property type="entry name" value="PROTEIN_KINASE_ATP"/>
    <property type="match status" value="1"/>
</dbReference>
<dbReference type="Pfam" id="PF00069">
    <property type="entry name" value="Pkinase"/>
    <property type="match status" value="1"/>
</dbReference>
<dbReference type="GO" id="GO:0004674">
    <property type="term" value="F:protein serine/threonine kinase activity"/>
    <property type="evidence" value="ECO:0007669"/>
    <property type="project" value="UniProtKB-EC"/>
</dbReference>
<dbReference type="Gene3D" id="1.10.510.10">
    <property type="entry name" value="Transferase(Phosphotransferase) domain 1"/>
    <property type="match status" value="1"/>
</dbReference>
<evidence type="ECO:0000313" key="9">
    <source>
        <dbReference type="EMBL" id="MDG3007795.1"/>
    </source>
</evidence>
<evidence type="ECO:0000259" key="8">
    <source>
        <dbReference type="PROSITE" id="PS50011"/>
    </source>
</evidence>
<dbReference type="RefSeq" id="WP_277864067.1">
    <property type="nucleotide sequence ID" value="NZ_JARRAG010000002.1"/>
</dbReference>
<evidence type="ECO:0000256" key="4">
    <source>
        <dbReference type="ARBA" id="ARBA00022840"/>
    </source>
</evidence>
<dbReference type="EC" id="2.7.11.1" evidence="9"/>
<dbReference type="Gene3D" id="1.25.40.10">
    <property type="entry name" value="Tetratricopeptide repeat domain"/>
    <property type="match status" value="2"/>
</dbReference>
<evidence type="ECO:0000256" key="2">
    <source>
        <dbReference type="ARBA" id="ARBA00022741"/>
    </source>
</evidence>
<evidence type="ECO:0000256" key="1">
    <source>
        <dbReference type="ARBA" id="ARBA00022679"/>
    </source>
</evidence>
<feature type="compositionally biased region" description="Basic and acidic residues" evidence="7">
    <location>
        <begin position="20"/>
        <end position="32"/>
    </location>
</feature>
<dbReference type="PROSITE" id="PS50005">
    <property type="entry name" value="TPR"/>
    <property type="match status" value="1"/>
</dbReference>
<dbReference type="SMART" id="SM00220">
    <property type="entry name" value="S_TKc"/>
    <property type="match status" value="1"/>
</dbReference>
<dbReference type="Proteomes" id="UP001216907">
    <property type="component" value="Unassembled WGS sequence"/>
</dbReference>
<evidence type="ECO:0000256" key="7">
    <source>
        <dbReference type="SAM" id="MobiDB-lite"/>
    </source>
</evidence>
<feature type="region of interest" description="Disordered" evidence="7">
    <location>
        <begin position="785"/>
        <end position="805"/>
    </location>
</feature>
<evidence type="ECO:0000313" key="10">
    <source>
        <dbReference type="Proteomes" id="UP001216907"/>
    </source>
</evidence>
<dbReference type="SUPFAM" id="SSF56112">
    <property type="entry name" value="Protein kinase-like (PK-like)"/>
    <property type="match status" value="1"/>
</dbReference>
<dbReference type="Pfam" id="PF13374">
    <property type="entry name" value="TPR_10"/>
    <property type="match status" value="2"/>
</dbReference>
<comment type="caution">
    <text evidence="9">The sequence shown here is derived from an EMBL/GenBank/DDBJ whole genome shotgun (WGS) entry which is preliminary data.</text>
</comment>
<dbReference type="InterPro" id="IPR017441">
    <property type="entry name" value="Protein_kinase_ATP_BS"/>
</dbReference>
<reference evidence="9 10" key="1">
    <citation type="submission" date="2023-03" db="EMBL/GenBank/DDBJ databases">
        <title>Paludisphaera mucosa sp. nov. a novel planctomycete from northern fen.</title>
        <authorList>
            <person name="Ivanova A."/>
        </authorList>
    </citation>
    <scope>NUCLEOTIDE SEQUENCE [LARGE SCALE GENOMIC DNA]</scope>
    <source>
        <strain evidence="9 10">Pla2</strain>
    </source>
</reference>
<name>A0ABT6FK83_9BACT</name>
<feature type="binding site" evidence="6">
    <location>
        <position position="103"/>
    </location>
    <ligand>
        <name>ATP</name>
        <dbReference type="ChEBI" id="CHEBI:30616"/>
    </ligand>
</feature>
<accession>A0ABT6FK83</accession>
<dbReference type="InterPro" id="IPR008271">
    <property type="entry name" value="Ser/Thr_kinase_AS"/>
</dbReference>
<dbReference type="InterPro" id="IPR019734">
    <property type="entry name" value="TPR_rpt"/>
</dbReference>
<feature type="repeat" description="TPR" evidence="5">
    <location>
        <begin position="452"/>
        <end position="485"/>
    </location>
</feature>
<sequence length="805" mass="87133">MVERTADEAGDVPPTTVADRVVEGRRGAESRETQTTSARPPDLDATTDPGVESASAVEPPGPPEGLLVRYFGDYELAGVLGRGGMGVVYQARQISLNRRVALKMIRADEFASDDERRRFQNEAEAVALLDHPNIVPIYEVGEHQGRRYFSMKLIEGEGLDRRLAAFRRDPSAAARLAATAAEAVHHAHQRGVLHRDLKPANILLDERGAPYVTDFGLARRLGAGPDLTQSGAILGTPGYMAPEQAGGRRAAVTTASDVYGLGTVIYAMLAGRAPFIGSTAMETIEQVRNRPPEPPSRHNPDTPRDLEVICLKCLEKDPRRRYGSAQALADDLRRWIAGEPISARPVAAPARFGLWCRRQPALAGLSAALATAVVAGVAGVAWKWREAERAGAESRRAADIAQAINRFLVDDILAQAAPENNPRDRKVTVEEALDRSSAKIRGAFAGKLEIEAAVRGAIGRTYRSLGEYDKAEPHLREALALGARAKGDDDPATLAAVDALASLMQDRNDWAGAERLFRSNLEARRRVLGARHPDVLESMNNLALLLYYEGKPAEAASILSLAVPLSEAIKGPDHGDTAEAMNNLGGVLLFQDRLPEAEPILKRGVELSLRVKGEDHPHTLGAMNSLATLRQKRGDLAGAEAMFRRIIDVRTRVQGEDHADVLVAKNNLAVLLRDRKDLAGAEVVARQVAEGFDRTLGPDVPNTLFAKHNLAAILRAEGRRPEAEKLFREVLEGRRRRLTSRDPNLADTVAALGGLLAEDGRAAEGEPLLKEALAIYREALPAGHAKTKAVEERLERPPPPPTPAP</sequence>
<dbReference type="EMBL" id="JARRAG010000002">
    <property type="protein sequence ID" value="MDG3007795.1"/>
    <property type="molecule type" value="Genomic_DNA"/>
</dbReference>
<feature type="region of interest" description="Disordered" evidence="7">
    <location>
        <begin position="1"/>
        <end position="62"/>
    </location>
</feature>
<dbReference type="SUPFAM" id="SSF48452">
    <property type="entry name" value="TPR-like"/>
    <property type="match status" value="2"/>
</dbReference>
<dbReference type="SMART" id="SM00028">
    <property type="entry name" value="TPR"/>
    <property type="match status" value="5"/>
</dbReference>
<proteinExistence type="predicted"/>
<evidence type="ECO:0000256" key="6">
    <source>
        <dbReference type="PROSITE-ProRule" id="PRU10141"/>
    </source>
</evidence>
<keyword evidence="1 9" id="KW-0808">Transferase</keyword>
<gene>
    <name evidence="9" type="ORF">PZE19_28870</name>
</gene>
<keyword evidence="10" id="KW-1185">Reference proteome</keyword>
<organism evidence="9 10">
    <name type="scientific">Paludisphaera mucosa</name>
    <dbReference type="NCBI Taxonomy" id="3030827"/>
    <lineage>
        <taxon>Bacteria</taxon>
        <taxon>Pseudomonadati</taxon>
        <taxon>Planctomycetota</taxon>
        <taxon>Planctomycetia</taxon>
        <taxon>Isosphaerales</taxon>
        <taxon>Isosphaeraceae</taxon>
        <taxon>Paludisphaera</taxon>
    </lineage>
</organism>
<dbReference type="InterPro" id="IPR011990">
    <property type="entry name" value="TPR-like_helical_dom_sf"/>
</dbReference>
<dbReference type="InterPro" id="IPR011009">
    <property type="entry name" value="Kinase-like_dom_sf"/>
</dbReference>
<dbReference type="PANTHER" id="PTHR43289:SF6">
    <property type="entry name" value="SERINE_THREONINE-PROTEIN KINASE NEKL-3"/>
    <property type="match status" value="1"/>
</dbReference>
<protein>
    <submittedName>
        <fullName evidence="9">Serine/threonine-protein kinase</fullName>
        <ecNumber evidence="9">2.7.11.1</ecNumber>
    </submittedName>
</protein>
<dbReference type="InterPro" id="IPR000719">
    <property type="entry name" value="Prot_kinase_dom"/>
</dbReference>